<feature type="signal peptide" evidence="1">
    <location>
        <begin position="1"/>
        <end position="16"/>
    </location>
</feature>
<gene>
    <name evidence="2" type="ORF">NQ318_006374</name>
</gene>
<reference evidence="2" key="1">
    <citation type="journal article" date="2023" name="Insect Mol. Biol.">
        <title>Genome sequencing provides insights into the evolution of gene families encoding plant cell wall-degrading enzymes in longhorned beetles.</title>
        <authorList>
            <person name="Shin N.R."/>
            <person name="Okamura Y."/>
            <person name="Kirsch R."/>
            <person name="Pauchet Y."/>
        </authorList>
    </citation>
    <scope>NUCLEOTIDE SEQUENCE</scope>
    <source>
        <strain evidence="2">AMC_N1</strain>
    </source>
</reference>
<evidence type="ECO:0000313" key="3">
    <source>
        <dbReference type="Proteomes" id="UP001162162"/>
    </source>
</evidence>
<sequence>MLWLWMMIVTVTQLQGRGLDAKSMLASLASNFVSRGFVSTGSGSSQVISLNLTNLLVLVLLKALIFAAGSLGAGTWKGGYARSMDGEEKFLTDEEILMFLSYLTGSPGCLQNISCQQPQQAKKYTAAGEMLLKLAKMFSIDADMNYEYIILEMDQAANVGLAGGTCERFECSSNKL</sequence>
<organism evidence="2 3">
    <name type="scientific">Aromia moschata</name>
    <dbReference type="NCBI Taxonomy" id="1265417"/>
    <lineage>
        <taxon>Eukaryota</taxon>
        <taxon>Metazoa</taxon>
        <taxon>Ecdysozoa</taxon>
        <taxon>Arthropoda</taxon>
        <taxon>Hexapoda</taxon>
        <taxon>Insecta</taxon>
        <taxon>Pterygota</taxon>
        <taxon>Neoptera</taxon>
        <taxon>Endopterygota</taxon>
        <taxon>Coleoptera</taxon>
        <taxon>Polyphaga</taxon>
        <taxon>Cucujiformia</taxon>
        <taxon>Chrysomeloidea</taxon>
        <taxon>Cerambycidae</taxon>
        <taxon>Cerambycinae</taxon>
        <taxon>Callichromatini</taxon>
        <taxon>Aromia</taxon>
    </lineage>
</organism>
<dbReference type="EMBL" id="JAPWTK010000091">
    <property type="protein sequence ID" value="KAJ8950990.1"/>
    <property type="molecule type" value="Genomic_DNA"/>
</dbReference>
<evidence type="ECO:0000256" key="1">
    <source>
        <dbReference type="SAM" id="SignalP"/>
    </source>
</evidence>
<proteinExistence type="predicted"/>
<keyword evidence="3" id="KW-1185">Reference proteome</keyword>
<name>A0AAV8YK04_9CUCU</name>
<keyword evidence="1" id="KW-0732">Signal</keyword>
<protein>
    <submittedName>
        <fullName evidence="2">Uncharacterized protein</fullName>
    </submittedName>
</protein>
<evidence type="ECO:0000313" key="2">
    <source>
        <dbReference type="EMBL" id="KAJ8950990.1"/>
    </source>
</evidence>
<dbReference type="Proteomes" id="UP001162162">
    <property type="component" value="Unassembled WGS sequence"/>
</dbReference>
<comment type="caution">
    <text evidence="2">The sequence shown here is derived from an EMBL/GenBank/DDBJ whole genome shotgun (WGS) entry which is preliminary data.</text>
</comment>
<accession>A0AAV8YK04</accession>
<dbReference type="AlphaFoldDB" id="A0AAV8YK04"/>
<feature type="chain" id="PRO_5043317092" evidence="1">
    <location>
        <begin position="17"/>
        <end position="176"/>
    </location>
</feature>